<evidence type="ECO:0008006" key="3">
    <source>
        <dbReference type="Google" id="ProtNLM"/>
    </source>
</evidence>
<proteinExistence type="predicted"/>
<dbReference type="Proteomes" id="UP000198761">
    <property type="component" value="Unassembled WGS sequence"/>
</dbReference>
<dbReference type="Gene3D" id="1.10.238.10">
    <property type="entry name" value="EF-hand"/>
    <property type="match status" value="1"/>
</dbReference>
<dbReference type="EMBL" id="FOCE01000007">
    <property type="protein sequence ID" value="SEN76661.1"/>
    <property type="molecule type" value="Genomic_DNA"/>
</dbReference>
<dbReference type="SUPFAM" id="SSF47473">
    <property type="entry name" value="EF-hand"/>
    <property type="match status" value="1"/>
</dbReference>
<evidence type="ECO:0000313" key="1">
    <source>
        <dbReference type="EMBL" id="SEN76661.1"/>
    </source>
</evidence>
<dbReference type="AlphaFoldDB" id="A0A1H8J7S6"/>
<reference evidence="1 2" key="1">
    <citation type="submission" date="2016-10" db="EMBL/GenBank/DDBJ databases">
        <authorList>
            <person name="de Groot N.N."/>
        </authorList>
    </citation>
    <scope>NUCLEOTIDE SEQUENCE [LARGE SCALE GENOMIC DNA]</scope>
    <source>
        <strain evidence="1 2">DSM 3857</strain>
    </source>
</reference>
<name>A0A1H8J7S6_9RHOB</name>
<dbReference type="STRING" id="933059.SAMN04488103_107170"/>
<organism evidence="1 2">
    <name type="scientific">Gemmobacter aquatilis</name>
    <dbReference type="NCBI Taxonomy" id="933059"/>
    <lineage>
        <taxon>Bacteria</taxon>
        <taxon>Pseudomonadati</taxon>
        <taxon>Pseudomonadota</taxon>
        <taxon>Alphaproteobacteria</taxon>
        <taxon>Rhodobacterales</taxon>
        <taxon>Paracoccaceae</taxon>
        <taxon>Gemmobacter</taxon>
    </lineage>
</organism>
<dbReference type="InterPro" id="IPR011992">
    <property type="entry name" value="EF-hand-dom_pair"/>
</dbReference>
<protein>
    <recommendedName>
        <fullName evidence="3">EF hand</fullName>
    </recommendedName>
</protein>
<evidence type="ECO:0000313" key="2">
    <source>
        <dbReference type="Proteomes" id="UP000198761"/>
    </source>
</evidence>
<accession>A0A1H8J7S6</accession>
<gene>
    <name evidence="1" type="ORF">SAMN04488103_107170</name>
</gene>
<keyword evidence="2" id="KW-1185">Reference proteome</keyword>
<sequence length="180" mass="18502">MRILILVVLILGPFMAWAGPDTLPEAMKKRIARGPEAYLAQMTRLIGGFGGVTGLKSEGIARYVAVERAAARADALRELLVADLDADGTVTAAEAEGVMQVLSARGRGGFLLTFTVADADGDGRAGPQELQAAADRAAEARLGDAAAAQLQAVLVFDADGDAAVSLRELQAGVAQLAGKS</sequence>